<dbReference type="AlphaFoldDB" id="A0A059B5U3"/>
<sequence length="89" mass="10390">MVEKPSIIICMHSSSQIFPVSMSKKHAAEQRHNHSLNGIRQAIYKYKEPAKTTENFYLKECFQINIDELIIACISQKEIKKRKLDVGRR</sequence>
<dbReference type="InParanoid" id="A0A059B5U3"/>
<protein>
    <submittedName>
        <fullName evidence="1">Uncharacterized protein</fullName>
    </submittedName>
</protein>
<dbReference type="EMBL" id="KK198760">
    <property type="protein sequence ID" value="KCW61473.1"/>
    <property type="molecule type" value="Genomic_DNA"/>
</dbReference>
<evidence type="ECO:0000313" key="1">
    <source>
        <dbReference type="EMBL" id="KCW61473.1"/>
    </source>
</evidence>
<name>A0A059B5U3_EUCGR</name>
<gene>
    <name evidence="1" type="ORF">EUGRSUZ_H04209</name>
</gene>
<dbReference type="Gramene" id="KCW61473">
    <property type="protein sequence ID" value="KCW61473"/>
    <property type="gene ID" value="EUGRSUZ_H04209"/>
</dbReference>
<proteinExistence type="predicted"/>
<accession>A0A059B5U3</accession>
<reference evidence="1" key="1">
    <citation type="submission" date="2013-07" db="EMBL/GenBank/DDBJ databases">
        <title>The genome of Eucalyptus grandis.</title>
        <authorList>
            <person name="Schmutz J."/>
            <person name="Hayes R."/>
            <person name="Myburg A."/>
            <person name="Tuskan G."/>
            <person name="Grattapaglia D."/>
            <person name="Rokhsar D.S."/>
        </authorList>
    </citation>
    <scope>NUCLEOTIDE SEQUENCE</scope>
    <source>
        <tissue evidence="1">Leaf extractions</tissue>
    </source>
</reference>
<organism evidence="1">
    <name type="scientific">Eucalyptus grandis</name>
    <name type="common">Flooded gum</name>
    <dbReference type="NCBI Taxonomy" id="71139"/>
    <lineage>
        <taxon>Eukaryota</taxon>
        <taxon>Viridiplantae</taxon>
        <taxon>Streptophyta</taxon>
        <taxon>Embryophyta</taxon>
        <taxon>Tracheophyta</taxon>
        <taxon>Spermatophyta</taxon>
        <taxon>Magnoliopsida</taxon>
        <taxon>eudicotyledons</taxon>
        <taxon>Gunneridae</taxon>
        <taxon>Pentapetalae</taxon>
        <taxon>rosids</taxon>
        <taxon>malvids</taxon>
        <taxon>Myrtales</taxon>
        <taxon>Myrtaceae</taxon>
        <taxon>Myrtoideae</taxon>
        <taxon>Eucalypteae</taxon>
        <taxon>Eucalyptus</taxon>
    </lineage>
</organism>